<keyword evidence="2" id="KW-1185">Reference proteome</keyword>
<dbReference type="RefSeq" id="WP_197456037.1">
    <property type="nucleotide sequence ID" value="NZ_CP037423.1"/>
</dbReference>
<gene>
    <name evidence="1" type="ORF">Enr13x_30900</name>
</gene>
<evidence type="ECO:0000313" key="1">
    <source>
        <dbReference type="EMBL" id="QDV43235.1"/>
    </source>
</evidence>
<protein>
    <submittedName>
        <fullName evidence="1">Capsular polysaccharide synthesis protein</fullName>
    </submittedName>
</protein>
<organism evidence="1 2">
    <name type="scientific">Stieleria neptunia</name>
    <dbReference type="NCBI Taxonomy" id="2527979"/>
    <lineage>
        <taxon>Bacteria</taxon>
        <taxon>Pseudomonadati</taxon>
        <taxon>Planctomycetota</taxon>
        <taxon>Planctomycetia</taxon>
        <taxon>Pirellulales</taxon>
        <taxon>Pirellulaceae</taxon>
        <taxon>Stieleria</taxon>
    </lineage>
</organism>
<dbReference type="AlphaFoldDB" id="A0A518HQV8"/>
<dbReference type="Proteomes" id="UP000319004">
    <property type="component" value="Chromosome"/>
</dbReference>
<dbReference type="InterPro" id="IPR027417">
    <property type="entry name" value="P-loop_NTPase"/>
</dbReference>
<dbReference type="EMBL" id="CP037423">
    <property type="protein sequence ID" value="QDV43235.1"/>
    <property type="molecule type" value="Genomic_DNA"/>
</dbReference>
<sequence length="239" mass="28070">MVKQSHIEEYLREPIFIFQMGKVGSSSLRSTLAANHRGLVVHAHKYAMLTKKQKWLLRWRMRLKLPVKVICPVRDPLSRNISSFFQNFKRDTGVDFGERNWSNQELLELFLRFYNHADCLDWFDRHLRTTFGVDVLSVPFPIQEKWGVYRQGAVDLLVYRSDLGHAKQLEIVSQFTKKDIRKWNYNNISAGKDYGDIYKKFVASVKLPRVYTSIVCGSAFCRTFWSDTEIDAMKKRYGA</sequence>
<evidence type="ECO:0000313" key="2">
    <source>
        <dbReference type="Proteomes" id="UP000319004"/>
    </source>
</evidence>
<accession>A0A518HQV8</accession>
<reference evidence="1 2" key="1">
    <citation type="submission" date="2019-03" db="EMBL/GenBank/DDBJ databases">
        <title>Deep-cultivation of Planctomycetes and their phenomic and genomic characterization uncovers novel biology.</title>
        <authorList>
            <person name="Wiegand S."/>
            <person name="Jogler M."/>
            <person name="Boedeker C."/>
            <person name="Pinto D."/>
            <person name="Vollmers J."/>
            <person name="Rivas-Marin E."/>
            <person name="Kohn T."/>
            <person name="Peeters S.H."/>
            <person name="Heuer A."/>
            <person name="Rast P."/>
            <person name="Oberbeckmann S."/>
            <person name="Bunk B."/>
            <person name="Jeske O."/>
            <person name="Meyerdierks A."/>
            <person name="Storesund J.E."/>
            <person name="Kallscheuer N."/>
            <person name="Luecker S."/>
            <person name="Lage O.M."/>
            <person name="Pohl T."/>
            <person name="Merkel B.J."/>
            <person name="Hornburger P."/>
            <person name="Mueller R.-W."/>
            <person name="Bruemmer F."/>
            <person name="Labrenz M."/>
            <person name="Spormann A.M."/>
            <person name="Op den Camp H."/>
            <person name="Overmann J."/>
            <person name="Amann R."/>
            <person name="Jetten M.S.M."/>
            <person name="Mascher T."/>
            <person name="Medema M.H."/>
            <person name="Devos D.P."/>
            <person name="Kaster A.-K."/>
            <person name="Ovreas L."/>
            <person name="Rohde M."/>
            <person name="Galperin M.Y."/>
            <person name="Jogler C."/>
        </authorList>
    </citation>
    <scope>NUCLEOTIDE SEQUENCE [LARGE SCALE GENOMIC DNA]</scope>
    <source>
        <strain evidence="1 2">Enr13</strain>
    </source>
</reference>
<dbReference type="SUPFAM" id="SSF52540">
    <property type="entry name" value="P-loop containing nucleoside triphosphate hydrolases"/>
    <property type="match status" value="1"/>
</dbReference>
<proteinExistence type="predicted"/>
<dbReference type="KEGG" id="snep:Enr13x_30900"/>
<name>A0A518HQV8_9BACT</name>